<sequence>MSRSVCSVLGCGKPVKGRGYCCKHLSRVKRHGSVDLPQREKKLCSVKGCNRPARAKNLCNMHRCRLRTHPSPGEAAPRKGNGGTGTLHKSGYRYFYRP</sequence>
<protein>
    <submittedName>
        <fullName evidence="2">Uncharacterized protein</fullName>
    </submittedName>
</protein>
<evidence type="ECO:0000313" key="2">
    <source>
        <dbReference type="EMBL" id="KKK66590.1"/>
    </source>
</evidence>
<comment type="caution">
    <text evidence="2">The sequence shown here is derived from an EMBL/GenBank/DDBJ whole genome shotgun (WGS) entry which is preliminary data.</text>
</comment>
<name>A0A0F8XZ61_9ZZZZ</name>
<feature type="non-terminal residue" evidence="2">
    <location>
        <position position="98"/>
    </location>
</feature>
<evidence type="ECO:0000256" key="1">
    <source>
        <dbReference type="SAM" id="MobiDB-lite"/>
    </source>
</evidence>
<feature type="region of interest" description="Disordered" evidence="1">
    <location>
        <begin position="70"/>
        <end position="98"/>
    </location>
</feature>
<gene>
    <name evidence="2" type="ORF">LCGC14_2962550</name>
</gene>
<organism evidence="2">
    <name type="scientific">marine sediment metagenome</name>
    <dbReference type="NCBI Taxonomy" id="412755"/>
    <lineage>
        <taxon>unclassified sequences</taxon>
        <taxon>metagenomes</taxon>
        <taxon>ecological metagenomes</taxon>
    </lineage>
</organism>
<accession>A0A0F8XZ61</accession>
<dbReference type="EMBL" id="LAZR01060007">
    <property type="protein sequence ID" value="KKK66590.1"/>
    <property type="molecule type" value="Genomic_DNA"/>
</dbReference>
<reference evidence="2" key="1">
    <citation type="journal article" date="2015" name="Nature">
        <title>Complex archaea that bridge the gap between prokaryotes and eukaryotes.</title>
        <authorList>
            <person name="Spang A."/>
            <person name="Saw J.H."/>
            <person name="Jorgensen S.L."/>
            <person name="Zaremba-Niedzwiedzka K."/>
            <person name="Martijn J."/>
            <person name="Lind A.E."/>
            <person name="van Eijk R."/>
            <person name="Schleper C."/>
            <person name="Guy L."/>
            <person name="Ettema T.J."/>
        </authorList>
    </citation>
    <scope>NUCLEOTIDE SEQUENCE</scope>
</reference>
<dbReference type="AlphaFoldDB" id="A0A0F8XZ61"/>
<proteinExistence type="predicted"/>